<accession>V6LXK2</accession>
<proteinExistence type="predicted"/>
<keyword evidence="3" id="KW-1185">Reference proteome</keyword>
<evidence type="ECO:0000313" key="1">
    <source>
        <dbReference type="EMBL" id="EST48446.1"/>
    </source>
</evidence>
<organism evidence="1">
    <name type="scientific">Spironucleus salmonicida</name>
    <dbReference type="NCBI Taxonomy" id="348837"/>
    <lineage>
        <taxon>Eukaryota</taxon>
        <taxon>Metamonada</taxon>
        <taxon>Diplomonadida</taxon>
        <taxon>Hexamitidae</taxon>
        <taxon>Hexamitinae</taxon>
        <taxon>Spironucleus</taxon>
    </lineage>
</organism>
<gene>
    <name evidence="1" type="ORF">SS50377_11396</name>
    <name evidence="2" type="ORF">SS50377_28268</name>
</gene>
<reference evidence="1 2" key="1">
    <citation type="journal article" date="2014" name="PLoS Genet.">
        <title>The Genome of Spironucleus salmonicida Highlights a Fish Pathogen Adapted to Fluctuating Environments.</title>
        <authorList>
            <person name="Xu F."/>
            <person name="Jerlstrom-Hultqvist J."/>
            <person name="Einarsson E."/>
            <person name="Astvaldsson A."/>
            <person name="Svard S.G."/>
            <person name="Andersson J.O."/>
        </authorList>
    </citation>
    <scope>NUCLEOTIDE SEQUENCE</scope>
    <source>
        <strain evidence="2">ATCC 50377</strain>
    </source>
</reference>
<dbReference type="Proteomes" id="UP000018208">
    <property type="component" value="Unassembled WGS sequence"/>
</dbReference>
<dbReference type="EMBL" id="AUWU02000008">
    <property type="protein sequence ID" value="KAH0570293.1"/>
    <property type="molecule type" value="Genomic_DNA"/>
</dbReference>
<evidence type="ECO:0000313" key="2">
    <source>
        <dbReference type="EMBL" id="KAH0570293.1"/>
    </source>
</evidence>
<name>V6LXK2_9EUKA</name>
<evidence type="ECO:0000313" key="3">
    <source>
        <dbReference type="Proteomes" id="UP000018208"/>
    </source>
</evidence>
<protein>
    <submittedName>
        <fullName evidence="1">Uncharacterized protein</fullName>
    </submittedName>
</protein>
<dbReference type="AlphaFoldDB" id="V6LXK2"/>
<dbReference type="EMBL" id="KI545985">
    <property type="protein sequence ID" value="EST48446.1"/>
    <property type="molecule type" value="Genomic_DNA"/>
</dbReference>
<dbReference type="VEuPathDB" id="GiardiaDB:SS50377_28268"/>
<reference evidence="2" key="2">
    <citation type="submission" date="2020-12" db="EMBL/GenBank/DDBJ databases">
        <title>New Spironucleus salmonicida genome in near-complete chromosomes.</title>
        <authorList>
            <person name="Xu F."/>
            <person name="Kurt Z."/>
            <person name="Jimenez-Gonzalez A."/>
            <person name="Astvaldsson A."/>
            <person name="Andersson J.O."/>
            <person name="Svard S.G."/>
        </authorList>
    </citation>
    <scope>NUCLEOTIDE SEQUENCE</scope>
    <source>
        <strain evidence="2">ATCC 50377</strain>
    </source>
</reference>
<sequence length="170" mass="19815">MPPKKAPLDPLQYLFQDLRIIKYIQQTSTPLLYKQNLHKQLFPQFEFINTDSRQKDIIQSIQNEIQMKQSEFSTLQIEELPSAEQVNTFIGNLHDVTNQLTNTFKLLSYDKHIMELNNVQIVPIHLFQKISSVAQQILQFEQIAQDLKHMNEVVAICAKVNIPKLKSVIQ</sequence>